<keyword evidence="2" id="KW-0677">Repeat</keyword>
<dbReference type="Gramene" id="ONK66900">
    <property type="protein sequence ID" value="ONK66900"/>
    <property type="gene ID" value="A4U43_C06F13270"/>
</dbReference>
<sequence>MPSNIRLLARFGVASVGGKLFVHGGESDRVDPSPGIFVTTEVWSYDPITREWARRENMHVPRAMFACWAIDGRIIVAGGFTSFCGSISNAEIYDPESDTWSPLPDLCQIHTSACSGIVIQGKMHVVHKGLSTVQILKYKY</sequence>
<dbReference type="Pfam" id="PF01344">
    <property type="entry name" value="Kelch_1"/>
    <property type="match status" value="2"/>
</dbReference>
<dbReference type="InterPro" id="IPR015915">
    <property type="entry name" value="Kelch-typ_b-propeller"/>
</dbReference>
<keyword evidence="4" id="KW-1185">Reference proteome</keyword>
<reference evidence="4" key="1">
    <citation type="journal article" date="2017" name="Nat. Commun.">
        <title>The asparagus genome sheds light on the origin and evolution of a young Y chromosome.</title>
        <authorList>
            <person name="Harkess A."/>
            <person name="Zhou J."/>
            <person name="Xu C."/>
            <person name="Bowers J.E."/>
            <person name="Van der Hulst R."/>
            <person name="Ayyampalayam S."/>
            <person name="Mercati F."/>
            <person name="Riccardi P."/>
            <person name="McKain M.R."/>
            <person name="Kakrana A."/>
            <person name="Tang H."/>
            <person name="Ray J."/>
            <person name="Groenendijk J."/>
            <person name="Arikit S."/>
            <person name="Mathioni S.M."/>
            <person name="Nakano M."/>
            <person name="Shan H."/>
            <person name="Telgmann-Rauber A."/>
            <person name="Kanno A."/>
            <person name="Yue Z."/>
            <person name="Chen H."/>
            <person name="Li W."/>
            <person name="Chen Y."/>
            <person name="Xu X."/>
            <person name="Zhang Y."/>
            <person name="Luo S."/>
            <person name="Chen H."/>
            <person name="Gao J."/>
            <person name="Mao Z."/>
            <person name="Pires J.C."/>
            <person name="Luo M."/>
            <person name="Kudrna D."/>
            <person name="Wing R.A."/>
            <person name="Meyers B.C."/>
            <person name="Yi K."/>
            <person name="Kong H."/>
            <person name="Lavrijsen P."/>
            <person name="Sunseri F."/>
            <person name="Falavigna A."/>
            <person name="Ye Y."/>
            <person name="Leebens-Mack J.H."/>
            <person name="Chen G."/>
        </authorList>
    </citation>
    <scope>NUCLEOTIDE SEQUENCE [LARGE SCALE GENOMIC DNA]</scope>
    <source>
        <strain evidence="4">cv. DH0086</strain>
    </source>
</reference>
<evidence type="ECO:0000313" key="3">
    <source>
        <dbReference type="EMBL" id="ONK66900.1"/>
    </source>
</evidence>
<dbReference type="AlphaFoldDB" id="A0A5P1ES74"/>
<organism evidence="3 4">
    <name type="scientific">Asparagus officinalis</name>
    <name type="common">Garden asparagus</name>
    <dbReference type="NCBI Taxonomy" id="4686"/>
    <lineage>
        <taxon>Eukaryota</taxon>
        <taxon>Viridiplantae</taxon>
        <taxon>Streptophyta</taxon>
        <taxon>Embryophyta</taxon>
        <taxon>Tracheophyta</taxon>
        <taxon>Spermatophyta</taxon>
        <taxon>Magnoliopsida</taxon>
        <taxon>Liliopsida</taxon>
        <taxon>Asparagales</taxon>
        <taxon>Asparagaceae</taxon>
        <taxon>Asparagoideae</taxon>
        <taxon>Asparagus</taxon>
    </lineage>
</organism>
<gene>
    <name evidence="3" type="ORF">A4U43_C06F13270</name>
</gene>
<dbReference type="OMA" id="ITREWAR"/>
<evidence type="ECO:0000256" key="1">
    <source>
        <dbReference type="ARBA" id="ARBA00022441"/>
    </source>
</evidence>
<proteinExistence type="predicted"/>
<dbReference type="PANTHER" id="PTHR46344:SF21">
    <property type="entry name" value="F-BOX_KELCH-REPEAT PROTEIN SKIP30 ISOFORM X2"/>
    <property type="match status" value="1"/>
</dbReference>
<dbReference type="Gene3D" id="2.120.10.80">
    <property type="entry name" value="Kelch-type beta propeller"/>
    <property type="match status" value="1"/>
</dbReference>
<dbReference type="Proteomes" id="UP000243459">
    <property type="component" value="Chromosome 6"/>
</dbReference>
<evidence type="ECO:0000256" key="2">
    <source>
        <dbReference type="ARBA" id="ARBA00022737"/>
    </source>
</evidence>
<name>A0A5P1ES74_ASPOF</name>
<dbReference type="InterPro" id="IPR006652">
    <property type="entry name" value="Kelch_1"/>
</dbReference>
<accession>A0A5P1ES74</accession>
<dbReference type="SMART" id="SM00612">
    <property type="entry name" value="Kelch"/>
    <property type="match status" value="2"/>
</dbReference>
<dbReference type="EMBL" id="CM007386">
    <property type="protein sequence ID" value="ONK66900.1"/>
    <property type="molecule type" value="Genomic_DNA"/>
</dbReference>
<keyword evidence="1" id="KW-0880">Kelch repeat</keyword>
<dbReference type="PANTHER" id="PTHR46344">
    <property type="entry name" value="OS02G0202900 PROTEIN"/>
    <property type="match status" value="1"/>
</dbReference>
<evidence type="ECO:0000313" key="4">
    <source>
        <dbReference type="Proteomes" id="UP000243459"/>
    </source>
</evidence>
<protein>
    <submittedName>
        <fullName evidence="3">Uncharacterized protein</fullName>
    </submittedName>
</protein>
<dbReference type="SUPFAM" id="SSF117281">
    <property type="entry name" value="Kelch motif"/>
    <property type="match status" value="1"/>
</dbReference>